<evidence type="ECO:0000256" key="10">
    <source>
        <dbReference type="ARBA" id="ARBA00022741"/>
    </source>
</evidence>
<evidence type="ECO:0000313" key="19">
    <source>
        <dbReference type="Proteomes" id="UP000249081"/>
    </source>
</evidence>
<dbReference type="Pfam" id="PF08447">
    <property type="entry name" value="PAS_3"/>
    <property type="match status" value="3"/>
</dbReference>
<dbReference type="SMART" id="SM00086">
    <property type="entry name" value="PAC"/>
    <property type="match status" value="4"/>
</dbReference>
<feature type="domain" description="PAC" evidence="17">
    <location>
        <begin position="501"/>
        <end position="553"/>
    </location>
</feature>
<evidence type="ECO:0000256" key="1">
    <source>
        <dbReference type="ARBA" id="ARBA00000085"/>
    </source>
</evidence>
<dbReference type="PROSITE" id="PS50109">
    <property type="entry name" value="HIS_KIN"/>
    <property type="match status" value="1"/>
</dbReference>
<comment type="caution">
    <text evidence="18">The sequence shown here is derived from an EMBL/GenBank/DDBJ whole genome shotgun (WGS) entry which is preliminary data.</text>
</comment>
<dbReference type="InterPro" id="IPR036890">
    <property type="entry name" value="HATPase_C_sf"/>
</dbReference>
<dbReference type="InterPro" id="IPR003594">
    <property type="entry name" value="HATPase_dom"/>
</dbReference>
<evidence type="ECO:0000256" key="6">
    <source>
        <dbReference type="ARBA" id="ARBA00022553"/>
    </source>
</evidence>
<dbReference type="Proteomes" id="UP000249081">
    <property type="component" value="Unassembled WGS sequence"/>
</dbReference>
<name>A0A2W4WGB5_9CYAN</name>
<dbReference type="InterPro" id="IPR000014">
    <property type="entry name" value="PAS"/>
</dbReference>
<evidence type="ECO:0000256" key="14">
    <source>
        <dbReference type="ARBA" id="ARBA00023136"/>
    </source>
</evidence>
<dbReference type="InterPro" id="IPR004358">
    <property type="entry name" value="Sig_transdc_His_kin-like_C"/>
</dbReference>
<accession>A0A2W4WGB5</accession>
<comment type="catalytic activity">
    <reaction evidence="1">
        <text>ATP + protein L-histidine = ADP + protein N-phospho-L-histidine.</text>
        <dbReference type="EC" id="2.7.13.3"/>
    </reaction>
</comment>
<dbReference type="Pfam" id="PF00072">
    <property type="entry name" value="Response_reg"/>
    <property type="match status" value="1"/>
</dbReference>
<feature type="domain" description="Histidine kinase" evidence="16">
    <location>
        <begin position="706"/>
        <end position="920"/>
    </location>
</feature>
<dbReference type="NCBIfam" id="TIGR00229">
    <property type="entry name" value="sensory_box"/>
    <property type="match status" value="4"/>
</dbReference>
<dbReference type="InterPro" id="IPR036097">
    <property type="entry name" value="HisK_dim/P_sf"/>
</dbReference>
<dbReference type="InterPro" id="IPR005467">
    <property type="entry name" value="His_kinase_dom"/>
</dbReference>
<dbReference type="InterPro" id="IPR000700">
    <property type="entry name" value="PAS-assoc_C"/>
</dbReference>
<dbReference type="Gene3D" id="2.10.70.100">
    <property type="match status" value="2"/>
</dbReference>
<dbReference type="Gene3D" id="1.10.287.130">
    <property type="match status" value="1"/>
</dbReference>
<dbReference type="FunFam" id="1.10.287.130:FF:000070">
    <property type="entry name" value="Histidine kinase sensor protein"/>
    <property type="match status" value="1"/>
</dbReference>
<dbReference type="SMART" id="SM00387">
    <property type="entry name" value="HATPase_c"/>
    <property type="match status" value="1"/>
</dbReference>
<keyword evidence="10" id="KW-0547">Nucleotide-binding</keyword>
<dbReference type="Pfam" id="PF08448">
    <property type="entry name" value="PAS_4"/>
    <property type="match status" value="1"/>
</dbReference>
<dbReference type="CDD" id="cd00082">
    <property type="entry name" value="HisKA"/>
    <property type="match status" value="1"/>
</dbReference>
<dbReference type="EC" id="2.7.13.3" evidence="3"/>
<feature type="region of interest" description="Disordered" evidence="15">
    <location>
        <begin position="1"/>
        <end position="27"/>
    </location>
</feature>
<keyword evidence="14" id="KW-0472">Membrane</keyword>
<evidence type="ECO:0000256" key="13">
    <source>
        <dbReference type="ARBA" id="ARBA00023012"/>
    </source>
</evidence>
<dbReference type="Gene3D" id="3.40.50.2300">
    <property type="match status" value="1"/>
</dbReference>
<keyword evidence="8" id="KW-0812">Transmembrane</keyword>
<keyword evidence="12" id="KW-1133">Transmembrane helix</keyword>
<proteinExistence type="predicted"/>
<gene>
    <name evidence="18" type="ORF">DCF17_05655</name>
</gene>
<keyword evidence="7" id="KW-0808">Transferase</keyword>
<keyword evidence="6" id="KW-0597">Phosphoprotein</keyword>
<dbReference type="PROSITE" id="PS50113">
    <property type="entry name" value="PAC"/>
    <property type="match status" value="3"/>
</dbReference>
<dbReference type="GO" id="GO:0000166">
    <property type="term" value="F:nucleotide binding"/>
    <property type="evidence" value="ECO:0007669"/>
    <property type="project" value="UniProtKB-KW"/>
</dbReference>
<evidence type="ECO:0000259" key="17">
    <source>
        <dbReference type="PROSITE" id="PS50113"/>
    </source>
</evidence>
<evidence type="ECO:0000256" key="15">
    <source>
        <dbReference type="SAM" id="MobiDB-lite"/>
    </source>
</evidence>
<keyword evidence="4" id="KW-1003">Cell membrane</keyword>
<feature type="domain" description="PAC" evidence="17">
    <location>
        <begin position="372"/>
        <end position="425"/>
    </location>
</feature>
<reference evidence="18 19" key="2">
    <citation type="submission" date="2018-06" db="EMBL/GenBank/DDBJ databases">
        <title>Metagenomic assembly of (sub)arctic Cyanobacteria and their associated microbiome from non-axenic cultures.</title>
        <authorList>
            <person name="Baurain D."/>
        </authorList>
    </citation>
    <scope>NUCLEOTIDE SEQUENCE [LARGE SCALE GENOMIC DNA]</scope>
    <source>
        <strain evidence="18">ULC041bin1</strain>
    </source>
</reference>
<dbReference type="InterPro" id="IPR035965">
    <property type="entry name" value="PAS-like_dom_sf"/>
</dbReference>
<dbReference type="PRINTS" id="PR00344">
    <property type="entry name" value="BCTRLSENSOR"/>
</dbReference>
<dbReference type="EMBL" id="QBMN01000026">
    <property type="protein sequence ID" value="PZO43610.1"/>
    <property type="molecule type" value="Genomic_DNA"/>
</dbReference>
<dbReference type="CDD" id="cd00130">
    <property type="entry name" value="PAS"/>
    <property type="match status" value="3"/>
</dbReference>
<evidence type="ECO:0000256" key="4">
    <source>
        <dbReference type="ARBA" id="ARBA00022475"/>
    </source>
</evidence>
<evidence type="ECO:0000256" key="11">
    <source>
        <dbReference type="ARBA" id="ARBA00022777"/>
    </source>
</evidence>
<evidence type="ECO:0000256" key="3">
    <source>
        <dbReference type="ARBA" id="ARBA00012438"/>
    </source>
</evidence>
<evidence type="ECO:0000256" key="7">
    <source>
        <dbReference type="ARBA" id="ARBA00022679"/>
    </source>
</evidence>
<keyword evidence="5" id="KW-0997">Cell inner membrane</keyword>
<dbReference type="FunFam" id="3.30.565.10:FF:000006">
    <property type="entry name" value="Sensor histidine kinase WalK"/>
    <property type="match status" value="1"/>
</dbReference>
<dbReference type="SUPFAM" id="SSF47384">
    <property type="entry name" value="Homodimeric domain of signal transducing histidine kinase"/>
    <property type="match status" value="1"/>
</dbReference>
<comment type="subcellular location">
    <subcellularLocation>
        <location evidence="2">Cell inner membrane</location>
        <topology evidence="2">Multi-pass membrane protein</topology>
    </subcellularLocation>
</comment>
<keyword evidence="9" id="KW-0677">Repeat</keyword>
<dbReference type="AlphaFoldDB" id="A0A2W4WGB5"/>
<protein>
    <recommendedName>
        <fullName evidence="3">histidine kinase</fullName>
        <ecNumber evidence="3">2.7.13.3</ecNumber>
    </recommendedName>
</protein>
<dbReference type="GO" id="GO:0000155">
    <property type="term" value="F:phosphorelay sensor kinase activity"/>
    <property type="evidence" value="ECO:0007669"/>
    <property type="project" value="InterPro"/>
</dbReference>
<dbReference type="InterPro" id="IPR003661">
    <property type="entry name" value="HisK_dim/P_dom"/>
</dbReference>
<evidence type="ECO:0000256" key="2">
    <source>
        <dbReference type="ARBA" id="ARBA00004429"/>
    </source>
</evidence>
<dbReference type="InterPro" id="IPR013656">
    <property type="entry name" value="PAS_4"/>
</dbReference>
<dbReference type="PANTHER" id="PTHR43304">
    <property type="entry name" value="PHYTOCHROME-LIKE PROTEIN CPH1"/>
    <property type="match status" value="1"/>
</dbReference>
<dbReference type="InterPro" id="IPR001789">
    <property type="entry name" value="Sig_transdc_resp-reg_receiver"/>
</dbReference>
<dbReference type="Pfam" id="PF00512">
    <property type="entry name" value="HisKA"/>
    <property type="match status" value="1"/>
</dbReference>
<organism evidence="18 19">
    <name type="scientific">Shackletoniella antarctica</name>
    <dbReference type="NCBI Taxonomy" id="268115"/>
    <lineage>
        <taxon>Bacteria</taxon>
        <taxon>Bacillati</taxon>
        <taxon>Cyanobacteriota</taxon>
        <taxon>Cyanophyceae</taxon>
        <taxon>Oculatellales</taxon>
        <taxon>Oculatellaceae</taxon>
        <taxon>Shackletoniella</taxon>
    </lineage>
</organism>
<evidence type="ECO:0000259" key="16">
    <source>
        <dbReference type="PROSITE" id="PS50109"/>
    </source>
</evidence>
<dbReference type="GO" id="GO:0005886">
    <property type="term" value="C:plasma membrane"/>
    <property type="evidence" value="ECO:0007669"/>
    <property type="project" value="UniProtKB-SubCell"/>
</dbReference>
<dbReference type="Gene3D" id="3.30.565.10">
    <property type="entry name" value="Histidine kinase-like ATPase, C-terminal domain"/>
    <property type="match status" value="1"/>
</dbReference>
<evidence type="ECO:0000256" key="12">
    <source>
        <dbReference type="ARBA" id="ARBA00022989"/>
    </source>
</evidence>
<dbReference type="PANTHER" id="PTHR43304:SF1">
    <property type="entry name" value="PAC DOMAIN-CONTAINING PROTEIN"/>
    <property type="match status" value="1"/>
</dbReference>
<dbReference type="Pfam" id="PF02518">
    <property type="entry name" value="HATPase_c"/>
    <property type="match status" value="1"/>
</dbReference>
<dbReference type="FunFam" id="2.10.70.100:FF:000001">
    <property type="entry name" value="Sensory transduction histidine kinase"/>
    <property type="match status" value="1"/>
</dbReference>
<dbReference type="InterPro" id="IPR001610">
    <property type="entry name" value="PAC"/>
</dbReference>
<dbReference type="InterPro" id="IPR013655">
    <property type="entry name" value="PAS_fold_3"/>
</dbReference>
<dbReference type="Gene3D" id="3.30.450.20">
    <property type="entry name" value="PAS domain"/>
    <property type="match status" value="4"/>
</dbReference>
<keyword evidence="13" id="KW-0902">Two-component regulatory system</keyword>
<dbReference type="SUPFAM" id="SSF52172">
    <property type="entry name" value="CheY-like"/>
    <property type="match status" value="1"/>
</dbReference>
<evidence type="ECO:0000256" key="8">
    <source>
        <dbReference type="ARBA" id="ARBA00022692"/>
    </source>
</evidence>
<reference evidence="19" key="1">
    <citation type="submission" date="2018-04" db="EMBL/GenBank/DDBJ databases">
        <authorList>
            <person name="Cornet L."/>
        </authorList>
    </citation>
    <scope>NUCLEOTIDE SEQUENCE [LARGE SCALE GENOMIC DNA]</scope>
</reference>
<evidence type="ECO:0000313" key="18">
    <source>
        <dbReference type="EMBL" id="PZO43610.1"/>
    </source>
</evidence>
<dbReference type="SUPFAM" id="SSF55785">
    <property type="entry name" value="PYP-like sensor domain (PAS domain)"/>
    <property type="match status" value="4"/>
</dbReference>
<dbReference type="InterPro" id="IPR011006">
    <property type="entry name" value="CheY-like_superfamily"/>
</dbReference>
<sequence>MAHLQPQTVIAEDSDLAPGGPPTAPNSMTVLLVSGSANQGLQQPLPSVSQGDHFLETHTLNDALNLWRWGKADWVLLDLAQPEGHGLAFLAAIAATGTQRPLPVTVLVQPGQERDALEAMKLGAADYLYSAEFTPKTLLTSLELHRQARTKATQQATVALPNGCRYYKNLVKNSPDIIERFDLQMRHLYVSPALSKLTGIDSSAFLGKTCRELGMGEAMINAWEAAVAALLAEGEKQAIEFSTPTLLGLRHFEMVLAPEWSDLGQVESILCISRDISDRKTAETTRLQSEALRHELGLLEQILDTVLAGYWDFDFERGTAHYSPGFKAMFGYADDELPNQIDTWQQISFAEDIPIAQASFDRHVKSRGAVPHYAEIRYRHKDGSTVWVICAGRVLTWDQAGQPMRMVGCHVDISQLKQAEAELQTHQTRLQTAQRIGNLGSWEFDLQTQGITWSDQIYRIFGRDPASGPPSLEALTQQFHPDDRDLHQHTIEQAITAGKPYDQEFRILHADGGLRYIQTKGERIVDSDGQPTHLMGTVQDTSERVRLDAERKQAETQLQNLSLRLGLALESANIGTWERDMSSDEVIWDQCLVDLYGFGDLDHSATYPEWRALVYADDIQRVEAGQQALLDHDTPYDIDFRIWRGDGTLGWIRSSALVRRDAQGQPLSFIGINYDITDRKLAEQQILHTTAQLKASNRELEAFAYSVSHDLRAPLRAIDGFSRALVEDYGDQFDAEGRDYFDRIRHNVGRMGQLIDDLLRLSRLSRSTMLYTPVDLSALVQGQINELHTAEPDRVVTVVIIPGVTVSADPTLMQVALTNLVENAWKFTAHHTAATLEFGVMLKGSEPVYYLRDDGAGFDMAYANQLFGVFQRLHNTDEFTGTGIGLATVQRAIHRHGGRVWAEAAVEQGATFYFTLPPGPLSLESRP</sequence>
<feature type="domain" description="PAC" evidence="17">
    <location>
        <begin position="636"/>
        <end position="688"/>
    </location>
</feature>
<dbReference type="SUPFAM" id="SSF55874">
    <property type="entry name" value="ATPase domain of HSP90 chaperone/DNA topoisomerase II/histidine kinase"/>
    <property type="match status" value="1"/>
</dbReference>
<evidence type="ECO:0000256" key="5">
    <source>
        <dbReference type="ARBA" id="ARBA00022519"/>
    </source>
</evidence>
<dbReference type="SMART" id="SM00388">
    <property type="entry name" value="HisKA"/>
    <property type="match status" value="1"/>
</dbReference>
<dbReference type="SMART" id="SM00091">
    <property type="entry name" value="PAS"/>
    <property type="match status" value="4"/>
</dbReference>
<keyword evidence="11" id="KW-0418">Kinase</keyword>
<evidence type="ECO:0000256" key="9">
    <source>
        <dbReference type="ARBA" id="ARBA00022737"/>
    </source>
</evidence>
<dbReference type="InterPro" id="IPR052162">
    <property type="entry name" value="Sensor_kinase/Photoreceptor"/>
</dbReference>